<name>A0A4R7J9I1_9ACTN</name>
<keyword evidence="3" id="KW-1185">Reference proteome</keyword>
<reference evidence="2 3" key="1">
    <citation type="submission" date="2019-03" db="EMBL/GenBank/DDBJ databases">
        <title>Genomic Encyclopedia of Archaeal and Bacterial Type Strains, Phase II (KMG-II): from individual species to whole genera.</title>
        <authorList>
            <person name="Goeker M."/>
        </authorList>
    </citation>
    <scope>NUCLEOTIDE SEQUENCE [LARGE SCALE GENOMIC DNA]</scope>
    <source>
        <strain evidence="2 3">DSM 24323</strain>
    </source>
</reference>
<proteinExistence type="predicted"/>
<comment type="caution">
    <text evidence="2">The sequence shown here is derived from an EMBL/GenBank/DDBJ whole genome shotgun (WGS) entry which is preliminary data.</text>
</comment>
<keyword evidence="1" id="KW-0732">Signal</keyword>
<sequence length="48" mass="4749">MTIKTVFVKVALATALLVGVAGNAAAVAPSTTGDTSVQSVRVANGFGW</sequence>
<protein>
    <submittedName>
        <fullName evidence="2">Uncharacterized protein</fullName>
    </submittedName>
</protein>
<dbReference type="Proteomes" id="UP000295371">
    <property type="component" value="Unassembled WGS sequence"/>
</dbReference>
<organism evidence="2 3">
    <name type="scientific">Naumannella halotolerans</name>
    <dbReference type="NCBI Taxonomy" id="993414"/>
    <lineage>
        <taxon>Bacteria</taxon>
        <taxon>Bacillati</taxon>
        <taxon>Actinomycetota</taxon>
        <taxon>Actinomycetes</taxon>
        <taxon>Propionibacteriales</taxon>
        <taxon>Propionibacteriaceae</taxon>
        <taxon>Naumannella</taxon>
    </lineage>
</organism>
<dbReference type="EMBL" id="SOAW01000001">
    <property type="protein sequence ID" value="TDT34181.1"/>
    <property type="molecule type" value="Genomic_DNA"/>
</dbReference>
<evidence type="ECO:0000313" key="3">
    <source>
        <dbReference type="Proteomes" id="UP000295371"/>
    </source>
</evidence>
<evidence type="ECO:0000256" key="1">
    <source>
        <dbReference type="SAM" id="SignalP"/>
    </source>
</evidence>
<gene>
    <name evidence="2" type="ORF">CLV29_1836</name>
</gene>
<accession>A0A4R7J9I1</accession>
<feature type="signal peptide" evidence="1">
    <location>
        <begin position="1"/>
        <end position="26"/>
    </location>
</feature>
<evidence type="ECO:0000313" key="2">
    <source>
        <dbReference type="EMBL" id="TDT34181.1"/>
    </source>
</evidence>
<dbReference type="AlphaFoldDB" id="A0A4R7J9I1"/>
<feature type="chain" id="PRO_5020473247" evidence="1">
    <location>
        <begin position="27"/>
        <end position="48"/>
    </location>
</feature>